<organism evidence="1 2">
    <name type="scientific">Symbiodinium necroappetens</name>
    <dbReference type="NCBI Taxonomy" id="1628268"/>
    <lineage>
        <taxon>Eukaryota</taxon>
        <taxon>Sar</taxon>
        <taxon>Alveolata</taxon>
        <taxon>Dinophyceae</taxon>
        <taxon>Suessiales</taxon>
        <taxon>Symbiodiniaceae</taxon>
        <taxon>Symbiodinium</taxon>
    </lineage>
</organism>
<sequence>MPEVTGFAIFISHTWRTLSTHKYWYLLVRHGWLRVLPLMFNRGFNLHGVEFEAPASLWVWLVSSLALIVGLRISPYMPARSEACFLDMISINQVDKELMQKGIFGIGGFLQVTKEMVVLWSPPYFSRLL</sequence>
<accession>A0A813A544</accession>
<evidence type="ECO:0000313" key="2">
    <source>
        <dbReference type="Proteomes" id="UP000601435"/>
    </source>
</evidence>
<protein>
    <submittedName>
        <fullName evidence="1">Uncharacterized protein</fullName>
    </submittedName>
</protein>
<feature type="non-terminal residue" evidence="1">
    <location>
        <position position="1"/>
    </location>
</feature>
<dbReference type="Proteomes" id="UP000601435">
    <property type="component" value="Unassembled WGS sequence"/>
</dbReference>
<keyword evidence="2" id="KW-1185">Reference proteome</keyword>
<dbReference type="OrthoDB" id="407675at2759"/>
<gene>
    <name evidence="1" type="ORF">SNEC2469_LOCUS26734</name>
</gene>
<evidence type="ECO:0000313" key="1">
    <source>
        <dbReference type="EMBL" id="CAE7854402.1"/>
    </source>
</evidence>
<reference evidence="1" key="1">
    <citation type="submission" date="2021-02" db="EMBL/GenBank/DDBJ databases">
        <authorList>
            <person name="Dougan E. K."/>
            <person name="Rhodes N."/>
            <person name="Thang M."/>
            <person name="Chan C."/>
        </authorList>
    </citation>
    <scope>NUCLEOTIDE SEQUENCE</scope>
</reference>
<dbReference type="EMBL" id="CAJNJA010055053">
    <property type="protein sequence ID" value="CAE7854402.1"/>
    <property type="molecule type" value="Genomic_DNA"/>
</dbReference>
<name>A0A813A544_9DINO</name>
<comment type="caution">
    <text evidence="1">The sequence shown here is derived from an EMBL/GenBank/DDBJ whole genome shotgun (WGS) entry which is preliminary data.</text>
</comment>
<proteinExistence type="predicted"/>
<dbReference type="AlphaFoldDB" id="A0A813A544"/>